<evidence type="ECO:0000313" key="1">
    <source>
        <dbReference type="EMBL" id="KAF9643644.1"/>
    </source>
</evidence>
<accession>A0ACB6Z1R5</accession>
<gene>
    <name evidence="1" type="ORF">BDM02DRAFT_3191361</name>
</gene>
<reference evidence="1" key="1">
    <citation type="submission" date="2019-10" db="EMBL/GenBank/DDBJ databases">
        <authorList>
            <consortium name="DOE Joint Genome Institute"/>
            <person name="Kuo A."/>
            <person name="Miyauchi S."/>
            <person name="Kiss E."/>
            <person name="Drula E."/>
            <person name="Kohler A."/>
            <person name="Sanchez-Garcia M."/>
            <person name="Andreopoulos B."/>
            <person name="Barry K.W."/>
            <person name="Bonito G."/>
            <person name="Buee M."/>
            <person name="Carver A."/>
            <person name="Chen C."/>
            <person name="Cichocki N."/>
            <person name="Clum A."/>
            <person name="Culley D."/>
            <person name="Crous P.W."/>
            <person name="Fauchery L."/>
            <person name="Girlanda M."/>
            <person name="Hayes R."/>
            <person name="Keri Z."/>
            <person name="Labutti K."/>
            <person name="Lipzen A."/>
            <person name="Lombard V."/>
            <person name="Magnuson J."/>
            <person name="Maillard F."/>
            <person name="Morin E."/>
            <person name="Murat C."/>
            <person name="Nolan M."/>
            <person name="Ohm R."/>
            <person name="Pangilinan J."/>
            <person name="Pereira M."/>
            <person name="Perotto S."/>
            <person name="Peter M."/>
            <person name="Riley R."/>
            <person name="Sitrit Y."/>
            <person name="Stielow B."/>
            <person name="Szollosi G."/>
            <person name="Zifcakova L."/>
            <person name="Stursova M."/>
            <person name="Spatafora J.W."/>
            <person name="Tedersoo L."/>
            <person name="Vaario L.-M."/>
            <person name="Yamada A."/>
            <person name="Yan M."/>
            <person name="Wang P."/>
            <person name="Xu J."/>
            <person name="Bruns T."/>
            <person name="Baldrian P."/>
            <person name="Vilgalys R."/>
            <person name="Henrissat B."/>
            <person name="Grigoriev I.V."/>
            <person name="Hibbett D."/>
            <person name="Nagy L.G."/>
            <person name="Martin F.M."/>
        </authorList>
    </citation>
    <scope>NUCLEOTIDE SEQUENCE</scope>
    <source>
        <strain evidence="1">P2</strain>
    </source>
</reference>
<dbReference type="EMBL" id="MU118199">
    <property type="protein sequence ID" value="KAF9643644.1"/>
    <property type="molecule type" value="Genomic_DNA"/>
</dbReference>
<evidence type="ECO:0000313" key="2">
    <source>
        <dbReference type="Proteomes" id="UP000886501"/>
    </source>
</evidence>
<reference evidence="1" key="2">
    <citation type="journal article" date="2020" name="Nat. Commun.">
        <title>Large-scale genome sequencing of mycorrhizal fungi provides insights into the early evolution of symbiotic traits.</title>
        <authorList>
            <person name="Miyauchi S."/>
            <person name="Kiss E."/>
            <person name="Kuo A."/>
            <person name="Drula E."/>
            <person name="Kohler A."/>
            <person name="Sanchez-Garcia M."/>
            <person name="Morin E."/>
            <person name="Andreopoulos B."/>
            <person name="Barry K.W."/>
            <person name="Bonito G."/>
            <person name="Buee M."/>
            <person name="Carver A."/>
            <person name="Chen C."/>
            <person name="Cichocki N."/>
            <person name="Clum A."/>
            <person name="Culley D."/>
            <person name="Crous P.W."/>
            <person name="Fauchery L."/>
            <person name="Girlanda M."/>
            <person name="Hayes R.D."/>
            <person name="Keri Z."/>
            <person name="LaButti K."/>
            <person name="Lipzen A."/>
            <person name="Lombard V."/>
            <person name="Magnuson J."/>
            <person name="Maillard F."/>
            <person name="Murat C."/>
            <person name="Nolan M."/>
            <person name="Ohm R.A."/>
            <person name="Pangilinan J."/>
            <person name="Pereira M.F."/>
            <person name="Perotto S."/>
            <person name="Peter M."/>
            <person name="Pfister S."/>
            <person name="Riley R."/>
            <person name="Sitrit Y."/>
            <person name="Stielow J.B."/>
            <person name="Szollosi G."/>
            <person name="Zifcakova L."/>
            <person name="Stursova M."/>
            <person name="Spatafora J.W."/>
            <person name="Tedersoo L."/>
            <person name="Vaario L.M."/>
            <person name="Yamada A."/>
            <person name="Yan M."/>
            <person name="Wang P."/>
            <person name="Xu J."/>
            <person name="Bruns T."/>
            <person name="Baldrian P."/>
            <person name="Vilgalys R."/>
            <person name="Dunand C."/>
            <person name="Henrissat B."/>
            <person name="Grigoriev I.V."/>
            <person name="Hibbett D."/>
            <person name="Nagy L.G."/>
            <person name="Martin F.M."/>
        </authorList>
    </citation>
    <scope>NUCLEOTIDE SEQUENCE</scope>
    <source>
        <strain evidence="1">P2</strain>
    </source>
</reference>
<organism evidence="1 2">
    <name type="scientific">Thelephora ganbajun</name>
    <name type="common">Ganba fungus</name>
    <dbReference type="NCBI Taxonomy" id="370292"/>
    <lineage>
        <taxon>Eukaryota</taxon>
        <taxon>Fungi</taxon>
        <taxon>Dikarya</taxon>
        <taxon>Basidiomycota</taxon>
        <taxon>Agaricomycotina</taxon>
        <taxon>Agaricomycetes</taxon>
        <taxon>Thelephorales</taxon>
        <taxon>Thelephoraceae</taxon>
        <taxon>Thelephora</taxon>
    </lineage>
</organism>
<proteinExistence type="predicted"/>
<name>A0ACB6Z1R5_THEGA</name>
<keyword evidence="2" id="KW-1185">Reference proteome</keyword>
<protein>
    <submittedName>
        <fullName evidence="1">Uncharacterized protein</fullName>
    </submittedName>
</protein>
<sequence>MSLQHNKVFVSSRNQRITRYTLGSSQDQNVLDTNVPKELVDAVLAQEGWEMPRRVFQSYGSFNDQMWQQCISSLRNIDKKRCDCLMYCQDCTVFGR</sequence>
<dbReference type="Proteomes" id="UP000886501">
    <property type="component" value="Unassembled WGS sequence"/>
</dbReference>
<comment type="caution">
    <text evidence="1">The sequence shown here is derived from an EMBL/GenBank/DDBJ whole genome shotgun (WGS) entry which is preliminary data.</text>
</comment>